<dbReference type="InterPro" id="IPR023996">
    <property type="entry name" value="TonB-dep_OMP_SusC/RagA"/>
</dbReference>
<keyword evidence="1" id="KW-0812">Transmembrane</keyword>
<dbReference type="Pfam" id="PF13715">
    <property type="entry name" value="CarbopepD_reg_2"/>
    <property type="match status" value="1"/>
</dbReference>
<comment type="caution">
    <text evidence="3">The sequence shown here is derived from an EMBL/GenBank/DDBJ whole genome shotgun (WGS) entry which is preliminary data.</text>
</comment>
<comment type="subcellular location">
    <subcellularLocation>
        <location evidence="1">Cell outer membrane</location>
        <topology evidence="1">Multi-pass membrane protein</topology>
    </subcellularLocation>
</comment>
<keyword evidence="1" id="KW-1134">Transmembrane beta strand</keyword>
<protein>
    <submittedName>
        <fullName evidence="3">TonB-dependent receptor SusC</fullName>
    </submittedName>
</protein>
<comment type="similarity">
    <text evidence="1">Belongs to the TonB-dependent receptor family.</text>
</comment>
<dbReference type="AlphaFoldDB" id="A0A5M8NXU2"/>
<evidence type="ECO:0000313" key="3">
    <source>
        <dbReference type="EMBL" id="KAA6300614.1"/>
    </source>
</evidence>
<dbReference type="Proteomes" id="UP000324575">
    <property type="component" value="Unassembled WGS sequence"/>
</dbReference>
<proteinExistence type="inferred from homology"/>
<evidence type="ECO:0000256" key="1">
    <source>
        <dbReference type="PROSITE-ProRule" id="PRU01360"/>
    </source>
</evidence>
<dbReference type="InterPro" id="IPR039426">
    <property type="entry name" value="TonB-dep_rcpt-like"/>
</dbReference>
<dbReference type="Gene3D" id="2.60.40.1120">
    <property type="entry name" value="Carboxypeptidase-like, regulatory domain"/>
    <property type="match status" value="1"/>
</dbReference>
<organism evidence="3 4">
    <name type="scientific">Candidatus Ordinivivax streblomastigis</name>
    <dbReference type="NCBI Taxonomy" id="2540710"/>
    <lineage>
        <taxon>Bacteria</taxon>
        <taxon>Pseudomonadati</taxon>
        <taxon>Bacteroidota</taxon>
        <taxon>Bacteroidia</taxon>
        <taxon>Bacteroidales</taxon>
        <taxon>Candidatus Ordinivivax</taxon>
    </lineage>
</organism>
<evidence type="ECO:0000259" key="2">
    <source>
        <dbReference type="Pfam" id="PF07715"/>
    </source>
</evidence>
<dbReference type="InterPro" id="IPR012910">
    <property type="entry name" value="Plug_dom"/>
</dbReference>
<feature type="domain" description="TonB-dependent receptor plug" evidence="2">
    <location>
        <begin position="125"/>
        <end position="234"/>
    </location>
</feature>
<reference evidence="3 4" key="1">
    <citation type="submission" date="2019-03" db="EMBL/GenBank/DDBJ databases">
        <title>Single cell metagenomics reveals metabolic interactions within the superorganism composed of flagellate Streblomastix strix and complex community of Bacteroidetes bacteria on its surface.</title>
        <authorList>
            <person name="Treitli S.C."/>
            <person name="Kolisko M."/>
            <person name="Husnik F."/>
            <person name="Keeling P."/>
            <person name="Hampl V."/>
        </authorList>
    </citation>
    <scope>NUCLEOTIDE SEQUENCE [LARGE SCALE GENOMIC DNA]</scope>
    <source>
        <strain evidence="3">St1</strain>
    </source>
</reference>
<evidence type="ECO:0000313" key="4">
    <source>
        <dbReference type="Proteomes" id="UP000324575"/>
    </source>
</evidence>
<keyword evidence="1" id="KW-0472">Membrane</keyword>
<dbReference type="Pfam" id="PF07715">
    <property type="entry name" value="Plug"/>
    <property type="match status" value="1"/>
</dbReference>
<dbReference type="SUPFAM" id="SSF56935">
    <property type="entry name" value="Porins"/>
    <property type="match status" value="1"/>
</dbReference>
<dbReference type="EMBL" id="SNRX01000062">
    <property type="protein sequence ID" value="KAA6300614.1"/>
    <property type="molecule type" value="Genomic_DNA"/>
</dbReference>
<dbReference type="Gene3D" id="2.170.130.10">
    <property type="entry name" value="TonB-dependent receptor, plug domain"/>
    <property type="match status" value="1"/>
</dbReference>
<dbReference type="NCBIfam" id="TIGR04056">
    <property type="entry name" value="OMP_RagA_SusC"/>
    <property type="match status" value="1"/>
</dbReference>
<dbReference type="InterPro" id="IPR037066">
    <property type="entry name" value="Plug_dom_sf"/>
</dbReference>
<dbReference type="NCBIfam" id="TIGR04057">
    <property type="entry name" value="SusC_RagA_signa"/>
    <property type="match status" value="1"/>
</dbReference>
<dbReference type="FunFam" id="2.170.130.10:FF:000003">
    <property type="entry name" value="SusC/RagA family TonB-linked outer membrane protein"/>
    <property type="match status" value="1"/>
</dbReference>
<dbReference type="GO" id="GO:0009279">
    <property type="term" value="C:cell outer membrane"/>
    <property type="evidence" value="ECO:0007669"/>
    <property type="project" value="UniProtKB-SubCell"/>
</dbReference>
<dbReference type="SUPFAM" id="SSF49464">
    <property type="entry name" value="Carboxypeptidase regulatory domain-like"/>
    <property type="match status" value="1"/>
</dbReference>
<keyword evidence="3" id="KW-0675">Receptor</keyword>
<keyword evidence="1" id="KW-0813">Transport</keyword>
<dbReference type="InterPro" id="IPR008969">
    <property type="entry name" value="CarboxyPept-like_regulatory"/>
</dbReference>
<name>A0A5M8NXU2_9BACT</name>
<accession>A0A5M8NXU2</accession>
<keyword evidence="1" id="KW-0998">Cell outer membrane</keyword>
<gene>
    <name evidence="3" type="ORF">EZS26_003237</name>
</gene>
<dbReference type="PROSITE" id="PS52016">
    <property type="entry name" value="TONB_DEPENDENT_REC_3"/>
    <property type="match status" value="1"/>
</dbReference>
<sequence>MNKKQFIRQNIMLRLLLIVFVFFTYAISLSAQENVTVTGIVTDENDESLPSVGVYVRGSSRGVLTDNDGSFSIIVKTTDVLEFIYLGYQADPIQIGNQRKLNVKLQPKPNELDEVTVVAFGTQKKESVIASVSTIKPSELKVPSSNLTTAFAGRIAGLISYQRTGEPGQDNAQFFIRGVTNFGTGKKDPLILIDGVEMTTEDLARLTTDDIAAFSIMKDANATALYGARGANGVILVSTKEGQEGKTKIQFRMEGTFSQPTENVDITDPVSYMKYHNEAVITRTPGRTLPYDQKKIAYTERGIDPIRYPANDWQDLLFDKQTFNQRYNLNVSGGGTVARYYIAASYAKDQGIIKNDPRQSFNTNIDIQKYSLRSNVNVNLTKTTEVIVRLNGSFDDYQGPLDGGTDLYNKAINANPVYFLPYYKPDAANIFSKHILFGNYGTGNYMNPYAEMLKGYRTEDRSDMYAQFEVKQDLGSLLKGLSARGLFNVNRYSKLPIRRQYVPFFYALAETADPNDYTLVSINPDSGTDYLDFVPSNRELQSSLYFEGALTYNNTFKEKHSVSGLLVYTIRESHDGTTNDFQLSLPHRNLGLAGRLTYSFDSRYFIETNFGYNGSERFHSSQRWGFFPSAGIGYIVSNEKFMEPFKNTISKLKLKATYGLVGNDAIGSDSDRFYYMSQLNMNDGGRGYAVGDEFGFSRNGISISRYADPNITWEISHKSNFGLELNLWRSLEVQVDYFREQRTNILQERSSIPTTMGLQVTPRANIGKASGSGFEVSVDYNKSFTKDIWTLIRGNFTYAASKYQIFEEPNYADAGAPWRSHINQKLSQQWGYIAERLFIDDEEVANSPTQTFGEYGAGDIKYKDINGDMRIDQNDQVPIGFPTTPEIIYGIGLSAGYKTFDFSCFFQGSARSSFWINPESTAPFIGNRAMLQYYADSHWSEDDRDIYALWPRLSETAISNNQQTSTWFMRDGSFLRLKTAEIGYTVPAKLAKRAKLGSVRVYVSGTNLAVLSAFKMWDVEMAGNGLAYPLQRVYNIGLNIEF</sequence>
<dbReference type="InterPro" id="IPR023997">
    <property type="entry name" value="TonB-dep_OMP_SusC/RagA_CS"/>
</dbReference>